<sequence length="386" mass="45853">MKKNLLLITTLLFTSIVSAQWTELVKMAEERNKPEEYYEYYENGNVKLKAFKDKDGNFNGMAIVYYENGNIQVKGNFVKDNFDGDVYFYNEEGVLTELKKFTLGTVNTKYVYFENGKIKSINNFENDLLNGEFKEFYESGKLKYHLYYKDNKHHGEGKTYYENGNLESKGNLIEGKQDGLWKYYYDNASLASEVVFKNGEIVSQKEYDRKEESNTNDYDDMFYWSDSYSSSNEDIDKAFKELTSVRNLQLVSIDEIKNNSGYFGSNNSTTHSFKIKTDESTRKLFASIRYEADKVYYEGRYYYDVLYDVQIIFDDVYEVYQNGDKIEFVFYEDYGFLRRAKPQGEYWSDYVKNEFNFSITIYDDDIREETLKNFKYLVENPIMKRE</sequence>
<dbReference type="Proteomes" id="UP001500736">
    <property type="component" value="Unassembled WGS sequence"/>
</dbReference>
<dbReference type="SUPFAM" id="SSF82185">
    <property type="entry name" value="Histone H3 K4-specific methyltransferase SET7/9 N-terminal domain"/>
    <property type="match status" value="2"/>
</dbReference>
<comment type="caution">
    <text evidence="2">The sequence shown here is derived from an EMBL/GenBank/DDBJ whole genome shotgun (WGS) entry which is preliminary data.</text>
</comment>
<keyword evidence="3" id="KW-1185">Reference proteome</keyword>
<evidence type="ECO:0008006" key="4">
    <source>
        <dbReference type="Google" id="ProtNLM"/>
    </source>
</evidence>
<dbReference type="InterPro" id="IPR011652">
    <property type="entry name" value="MORN_2"/>
</dbReference>
<keyword evidence="1" id="KW-0732">Signal</keyword>
<feature type="chain" id="PRO_5046335109" description="Antitoxin component YwqK of YwqJK toxin-antitoxin module" evidence="1">
    <location>
        <begin position="20"/>
        <end position="386"/>
    </location>
</feature>
<protein>
    <recommendedName>
        <fullName evidence="4">Antitoxin component YwqK of YwqJK toxin-antitoxin module</fullName>
    </recommendedName>
</protein>
<name>A0ABP3V647_9FLAO</name>
<evidence type="ECO:0000256" key="1">
    <source>
        <dbReference type="SAM" id="SignalP"/>
    </source>
</evidence>
<dbReference type="RefSeq" id="WP_343798379.1">
    <property type="nucleotide sequence ID" value="NZ_BAAAGF010000003.1"/>
</dbReference>
<gene>
    <name evidence="2" type="ORF">GCM10009431_22770</name>
</gene>
<evidence type="ECO:0000313" key="3">
    <source>
        <dbReference type="Proteomes" id="UP001500736"/>
    </source>
</evidence>
<organism evidence="2 3">
    <name type="scientific">Gaetbulibacter jejuensis</name>
    <dbReference type="NCBI Taxonomy" id="584607"/>
    <lineage>
        <taxon>Bacteria</taxon>
        <taxon>Pseudomonadati</taxon>
        <taxon>Bacteroidota</taxon>
        <taxon>Flavobacteriia</taxon>
        <taxon>Flavobacteriales</taxon>
        <taxon>Flavobacteriaceae</taxon>
        <taxon>Gaetbulibacter</taxon>
    </lineage>
</organism>
<dbReference type="Gene3D" id="2.20.110.10">
    <property type="entry name" value="Histone H3 K4-specific methyltransferase SET7/9 N-terminal domain"/>
    <property type="match status" value="2"/>
</dbReference>
<proteinExistence type="predicted"/>
<dbReference type="EMBL" id="BAAAGF010000003">
    <property type="protein sequence ID" value="GAA0746450.1"/>
    <property type="molecule type" value="Genomic_DNA"/>
</dbReference>
<evidence type="ECO:0000313" key="2">
    <source>
        <dbReference type="EMBL" id="GAA0746450.1"/>
    </source>
</evidence>
<accession>A0ABP3V647</accession>
<dbReference type="Pfam" id="PF07661">
    <property type="entry name" value="MORN_2"/>
    <property type="match status" value="6"/>
</dbReference>
<feature type="signal peptide" evidence="1">
    <location>
        <begin position="1"/>
        <end position="19"/>
    </location>
</feature>
<reference evidence="3" key="1">
    <citation type="journal article" date="2019" name="Int. J. Syst. Evol. Microbiol.">
        <title>The Global Catalogue of Microorganisms (GCM) 10K type strain sequencing project: providing services to taxonomists for standard genome sequencing and annotation.</title>
        <authorList>
            <consortium name="The Broad Institute Genomics Platform"/>
            <consortium name="The Broad Institute Genome Sequencing Center for Infectious Disease"/>
            <person name="Wu L."/>
            <person name="Ma J."/>
        </authorList>
    </citation>
    <scope>NUCLEOTIDE SEQUENCE [LARGE SCALE GENOMIC DNA]</scope>
    <source>
        <strain evidence="3">JCM 15976</strain>
    </source>
</reference>